<accession>A0A7Y4P4M6</accession>
<keyword evidence="9" id="KW-1185">Reference proteome</keyword>
<comment type="subcellular location">
    <subcellularLocation>
        <location evidence="1">Cell membrane</location>
        <topology evidence="1">Multi-pass membrane protein</topology>
    </subcellularLocation>
</comment>
<evidence type="ECO:0000313" key="8">
    <source>
        <dbReference type="EMBL" id="NOL48868.1"/>
    </source>
</evidence>
<dbReference type="Proteomes" id="UP000541421">
    <property type="component" value="Unassembled WGS sequence"/>
</dbReference>
<dbReference type="EMBL" id="JABGBO010000002">
    <property type="protein sequence ID" value="NOL48868.1"/>
    <property type="molecule type" value="Genomic_DNA"/>
</dbReference>
<evidence type="ECO:0000256" key="6">
    <source>
        <dbReference type="SAM" id="Phobius"/>
    </source>
</evidence>
<evidence type="ECO:0000259" key="7">
    <source>
        <dbReference type="Pfam" id="PF00482"/>
    </source>
</evidence>
<organism evidence="8 9">
    <name type="scientific">Pelistega europaea</name>
    <dbReference type="NCBI Taxonomy" id="106147"/>
    <lineage>
        <taxon>Bacteria</taxon>
        <taxon>Pseudomonadati</taxon>
        <taxon>Pseudomonadota</taxon>
        <taxon>Betaproteobacteria</taxon>
        <taxon>Burkholderiales</taxon>
        <taxon>Alcaligenaceae</taxon>
        <taxon>Pelistega</taxon>
    </lineage>
</organism>
<dbReference type="PANTHER" id="PTHR35007">
    <property type="entry name" value="INTEGRAL MEMBRANE PROTEIN-RELATED"/>
    <property type="match status" value="1"/>
</dbReference>
<dbReference type="RefSeq" id="WP_171587863.1">
    <property type="nucleotide sequence ID" value="NZ_JABGBO010000002.1"/>
</dbReference>
<dbReference type="AlphaFoldDB" id="A0A7Y4P4M6"/>
<evidence type="ECO:0000256" key="5">
    <source>
        <dbReference type="ARBA" id="ARBA00023136"/>
    </source>
</evidence>
<proteinExistence type="predicted"/>
<evidence type="ECO:0000313" key="9">
    <source>
        <dbReference type="Proteomes" id="UP000541421"/>
    </source>
</evidence>
<evidence type="ECO:0000256" key="1">
    <source>
        <dbReference type="ARBA" id="ARBA00004651"/>
    </source>
</evidence>
<dbReference type="InterPro" id="IPR018076">
    <property type="entry name" value="T2SS_GspF_dom"/>
</dbReference>
<feature type="transmembrane region" description="Helical" evidence="6">
    <location>
        <begin position="39"/>
        <end position="57"/>
    </location>
</feature>
<feature type="transmembrane region" description="Helical" evidence="6">
    <location>
        <begin position="259"/>
        <end position="280"/>
    </location>
</feature>
<dbReference type="PANTHER" id="PTHR35007:SF2">
    <property type="entry name" value="PILUS ASSEMBLE PROTEIN"/>
    <property type="match status" value="1"/>
</dbReference>
<sequence>MLLILSLLLVGVSLGLFVYLILSPGVQETSSESPHFRRLAWLWPWVSVLSGLVYPFLSWKFQKHLEKQIERAGYKGEIYVKDIVGLQALGAILIPVMVLWILSLLLDSAWMLIVIGLIAFWLGVILPLEFLRHHIKTRQYAIHKAFPFFLDMITLCVEAGSNLQMALMVAGDALADSPLRQELQYVLNEMRAGVNRLEALKAFADRCGTSSLRQWVGSIAQAETLGSSLGPTLRAQAEQFRQERFLQAEKKAAEAPVKLLLPLVVFIFPCTFIVISYPILLKITDMGFF</sequence>
<keyword evidence="4 6" id="KW-1133">Transmembrane helix</keyword>
<dbReference type="Pfam" id="PF00482">
    <property type="entry name" value="T2SSF"/>
    <property type="match status" value="1"/>
</dbReference>
<feature type="domain" description="Type II secretion system protein GspF" evidence="7">
    <location>
        <begin position="149"/>
        <end position="275"/>
    </location>
</feature>
<name>A0A7Y4P4M6_9BURK</name>
<keyword evidence="3 6" id="KW-0812">Transmembrane</keyword>
<evidence type="ECO:0000256" key="2">
    <source>
        <dbReference type="ARBA" id="ARBA00022475"/>
    </source>
</evidence>
<dbReference type="Gene3D" id="1.20.81.30">
    <property type="entry name" value="Type II secretion system (T2SS), domain F"/>
    <property type="match status" value="1"/>
</dbReference>
<comment type="caution">
    <text evidence="8">The sequence shown here is derived from an EMBL/GenBank/DDBJ whole genome shotgun (WGS) entry which is preliminary data.</text>
</comment>
<reference evidence="8 9" key="1">
    <citation type="submission" date="2020-05" db="EMBL/GenBank/DDBJ databases">
        <authorList>
            <person name="Niu N."/>
        </authorList>
    </citation>
    <scope>NUCLEOTIDE SEQUENCE [LARGE SCALE GENOMIC DNA]</scope>
    <source>
        <strain evidence="8 9">LMG10982</strain>
    </source>
</reference>
<feature type="transmembrane region" description="Helical" evidence="6">
    <location>
        <begin position="78"/>
        <end position="102"/>
    </location>
</feature>
<evidence type="ECO:0000256" key="3">
    <source>
        <dbReference type="ARBA" id="ARBA00022692"/>
    </source>
</evidence>
<gene>
    <name evidence="8" type="ORF">HKX40_01760</name>
</gene>
<dbReference type="GO" id="GO:0005886">
    <property type="term" value="C:plasma membrane"/>
    <property type="evidence" value="ECO:0007669"/>
    <property type="project" value="UniProtKB-SubCell"/>
</dbReference>
<keyword evidence="5 6" id="KW-0472">Membrane</keyword>
<protein>
    <submittedName>
        <fullName evidence="8">Type II secretion system F family protein</fullName>
    </submittedName>
</protein>
<evidence type="ECO:0000256" key="4">
    <source>
        <dbReference type="ARBA" id="ARBA00022989"/>
    </source>
</evidence>
<feature type="transmembrane region" description="Helical" evidence="6">
    <location>
        <begin position="108"/>
        <end position="128"/>
    </location>
</feature>
<dbReference type="InterPro" id="IPR042094">
    <property type="entry name" value="T2SS_GspF_sf"/>
</dbReference>
<keyword evidence="2" id="KW-1003">Cell membrane</keyword>